<dbReference type="EMBL" id="WJPO01000044">
    <property type="protein sequence ID" value="MRH22824.1"/>
    <property type="molecule type" value="Genomic_DNA"/>
</dbReference>
<name>A0A844BE81_9RHOB</name>
<keyword evidence="1" id="KW-0812">Transmembrane</keyword>
<keyword evidence="3" id="KW-1185">Reference proteome</keyword>
<dbReference type="AlphaFoldDB" id="A0A844BE81"/>
<keyword evidence="1" id="KW-1133">Transmembrane helix</keyword>
<reference evidence="2 3" key="1">
    <citation type="submission" date="2019-11" db="EMBL/GenBank/DDBJ databases">
        <title>Draft Whole-Genome sequence of the marine photosynthetic bacterium Rhodovulum strictum DSM 11289.</title>
        <authorList>
            <person name="Kyndt J.A."/>
            <person name="Meyer T.E."/>
        </authorList>
    </citation>
    <scope>NUCLEOTIDE SEQUENCE [LARGE SCALE GENOMIC DNA]</scope>
    <source>
        <strain evidence="2 3">DSM 11289</strain>
    </source>
</reference>
<keyword evidence="1" id="KW-0472">Membrane</keyword>
<comment type="caution">
    <text evidence="2">The sequence shown here is derived from an EMBL/GenBank/DDBJ whole genome shotgun (WGS) entry which is preliminary data.</text>
</comment>
<gene>
    <name evidence="2" type="ORF">GH815_17780</name>
</gene>
<evidence type="ECO:0000313" key="2">
    <source>
        <dbReference type="EMBL" id="MRH22824.1"/>
    </source>
</evidence>
<dbReference type="RefSeq" id="WP_153750081.1">
    <property type="nucleotide sequence ID" value="NZ_BAAADI010000038.1"/>
</dbReference>
<proteinExistence type="predicted"/>
<dbReference type="OrthoDB" id="9847358at2"/>
<organism evidence="2 3">
    <name type="scientific">Rhodovulum strictum</name>
    <dbReference type="NCBI Taxonomy" id="58314"/>
    <lineage>
        <taxon>Bacteria</taxon>
        <taxon>Pseudomonadati</taxon>
        <taxon>Pseudomonadota</taxon>
        <taxon>Alphaproteobacteria</taxon>
        <taxon>Rhodobacterales</taxon>
        <taxon>Paracoccaceae</taxon>
        <taxon>Rhodovulum</taxon>
    </lineage>
</organism>
<protein>
    <submittedName>
        <fullName evidence="2">Uncharacterized protein</fullName>
    </submittedName>
</protein>
<evidence type="ECO:0000256" key="1">
    <source>
        <dbReference type="SAM" id="Phobius"/>
    </source>
</evidence>
<feature type="transmembrane region" description="Helical" evidence="1">
    <location>
        <begin position="71"/>
        <end position="92"/>
    </location>
</feature>
<accession>A0A844BE81</accession>
<evidence type="ECO:0000313" key="3">
    <source>
        <dbReference type="Proteomes" id="UP000466730"/>
    </source>
</evidence>
<sequence length="107" mass="11588">MSDTPRPSDDTTALREAIAALTERLDRIEAQAARPSALDGAQARLTGAWVALRGTSHDPEGAAPTRQSRGLLWPVLMICAVLLALILAVELAEEVFDGLWQLGRWID</sequence>
<dbReference type="Proteomes" id="UP000466730">
    <property type="component" value="Unassembled WGS sequence"/>
</dbReference>